<evidence type="ECO:0000256" key="1">
    <source>
        <dbReference type="ARBA" id="ARBA00004229"/>
    </source>
</evidence>
<sequence>MASGANFVLPSATILNQQHQQTSLQTVAASIVSKKHRSISPTARLFGPAIFEASKLKVMFLGVDRKKHLPRTYTLTHSDVTANLTLAISQNININQMGWYNWLQRDEVVAEWIKLKGKMSLHVHCHISGGHFLLDFIAKLRYYIFSKELPVVLKAFVHGDIDLFKTNPELEKAIVWVYFHSNLPEFNRLECWGELWKATSGDLETHTDVGVSPDVRTSLQSTSCSLIKPERCSSNNCSCCFPQNSSIPWAHEFHSRHDNDVLFYRKLRHNDIGDRLDNSTM</sequence>
<keyword evidence="5" id="KW-0809">Transit peptide</keyword>
<evidence type="ECO:0000313" key="7">
    <source>
        <dbReference type="EMBL" id="KMZ76143.1"/>
    </source>
</evidence>
<dbReference type="GO" id="GO:0009507">
    <property type="term" value="C:chloroplast"/>
    <property type="evidence" value="ECO:0007669"/>
    <property type="project" value="UniProtKB-SubCell"/>
</dbReference>
<evidence type="ECO:0000259" key="6">
    <source>
        <dbReference type="Pfam" id="PF12638"/>
    </source>
</evidence>
<evidence type="ECO:0000313" key="8">
    <source>
        <dbReference type="Proteomes" id="UP000036987"/>
    </source>
</evidence>
<proteinExistence type="inferred from homology"/>
<evidence type="ECO:0000256" key="2">
    <source>
        <dbReference type="ARBA" id="ARBA00009234"/>
    </source>
</evidence>
<comment type="subcellular location">
    <subcellularLocation>
        <location evidence="1">Plastid</location>
        <location evidence="1">Chloroplast</location>
    </subcellularLocation>
</comment>
<feature type="domain" description="Staygreen protein" evidence="6">
    <location>
        <begin position="51"/>
        <end position="197"/>
    </location>
</feature>
<dbReference type="STRING" id="29655.A0A0K9Q4F6"/>
<dbReference type="PANTHER" id="PTHR31750">
    <property type="entry name" value="PROTEIN STAY-GREEN 1, CHLOROPLASTIC-RELATED"/>
    <property type="match status" value="1"/>
</dbReference>
<comment type="similarity">
    <text evidence="2">Belongs to the staygreen family.</text>
</comment>
<protein>
    <submittedName>
        <fullName evidence="7">Senescence-inducible chloroplast stay-green protein 2</fullName>
    </submittedName>
</protein>
<dbReference type="Pfam" id="PF12638">
    <property type="entry name" value="Staygreen"/>
    <property type="match status" value="1"/>
</dbReference>
<keyword evidence="4" id="KW-0934">Plastid</keyword>
<organism evidence="7 8">
    <name type="scientific">Zostera marina</name>
    <name type="common">Eelgrass</name>
    <dbReference type="NCBI Taxonomy" id="29655"/>
    <lineage>
        <taxon>Eukaryota</taxon>
        <taxon>Viridiplantae</taxon>
        <taxon>Streptophyta</taxon>
        <taxon>Embryophyta</taxon>
        <taxon>Tracheophyta</taxon>
        <taxon>Spermatophyta</taxon>
        <taxon>Magnoliopsida</taxon>
        <taxon>Liliopsida</taxon>
        <taxon>Zosteraceae</taxon>
        <taxon>Zostera</taxon>
    </lineage>
</organism>
<dbReference type="AlphaFoldDB" id="A0A0K9Q4F6"/>
<name>A0A0K9Q4F6_ZOSMR</name>
<dbReference type="Proteomes" id="UP000036987">
    <property type="component" value="Unassembled WGS sequence"/>
</dbReference>
<keyword evidence="3" id="KW-0150">Chloroplast</keyword>
<evidence type="ECO:0000256" key="5">
    <source>
        <dbReference type="ARBA" id="ARBA00022946"/>
    </source>
</evidence>
<dbReference type="InterPro" id="IPR024438">
    <property type="entry name" value="Staygreen"/>
</dbReference>
<accession>A0A0K9Q4F6</accession>
<comment type="caution">
    <text evidence="7">The sequence shown here is derived from an EMBL/GenBank/DDBJ whole genome shotgun (WGS) entry which is preliminary data.</text>
</comment>
<dbReference type="PANTHER" id="PTHR31750:SF4">
    <property type="entry name" value="LP06106P"/>
    <property type="match status" value="1"/>
</dbReference>
<evidence type="ECO:0000256" key="4">
    <source>
        <dbReference type="ARBA" id="ARBA00022640"/>
    </source>
</evidence>
<evidence type="ECO:0000256" key="3">
    <source>
        <dbReference type="ARBA" id="ARBA00022528"/>
    </source>
</evidence>
<gene>
    <name evidence="7" type="ORF">ZOSMA_106G00490</name>
</gene>
<keyword evidence="8" id="KW-1185">Reference proteome</keyword>
<dbReference type="EMBL" id="LFYR01000079">
    <property type="protein sequence ID" value="KMZ76143.1"/>
    <property type="molecule type" value="Genomic_DNA"/>
</dbReference>
<dbReference type="GO" id="GO:0015996">
    <property type="term" value="P:chlorophyll catabolic process"/>
    <property type="evidence" value="ECO:0000318"/>
    <property type="project" value="GO_Central"/>
</dbReference>
<dbReference type="OrthoDB" id="2012322at2759"/>
<reference evidence="8" key="1">
    <citation type="journal article" date="2016" name="Nature">
        <title>The genome of the seagrass Zostera marina reveals angiosperm adaptation to the sea.</title>
        <authorList>
            <person name="Olsen J.L."/>
            <person name="Rouze P."/>
            <person name="Verhelst B."/>
            <person name="Lin Y.-C."/>
            <person name="Bayer T."/>
            <person name="Collen J."/>
            <person name="Dattolo E."/>
            <person name="De Paoli E."/>
            <person name="Dittami S."/>
            <person name="Maumus F."/>
            <person name="Michel G."/>
            <person name="Kersting A."/>
            <person name="Lauritano C."/>
            <person name="Lohaus R."/>
            <person name="Toepel M."/>
            <person name="Tonon T."/>
            <person name="Vanneste K."/>
            <person name="Amirebrahimi M."/>
            <person name="Brakel J."/>
            <person name="Bostroem C."/>
            <person name="Chovatia M."/>
            <person name="Grimwood J."/>
            <person name="Jenkins J.W."/>
            <person name="Jueterbock A."/>
            <person name="Mraz A."/>
            <person name="Stam W.T."/>
            <person name="Tice H."/>
            <person name="Bornberg-Bauer E."/>
            <person name="Green P.J."/>
            <person name="Pearson G.A."/>
            <person name="Procaccini G."/>
            <person name="Duarte C.M."/>
            <person name="Schmutz J."/>
            <person name="Reusch T.B.H."/>
            <person name="Van de Peer Y."/>
        </authorList>
    </citation>
    <scope>NUCLEOTIDE SEQUENCE [LARGE SCALE GENOMIC DNA]</scope>
    <source>
        <strain evidence="8">cv. Finnish</strain>
    </source>
</reference>